<sequence length="80" mass="9043">MKVSKAIELLSQINPDEEIAISWWESDLFSTGTPEEPLSADSDEWLKAIREFDAEGGYDSVNEEVWNNLYQSINEAEGGF</sequence>
<dbReference type="EMBL" id="LR797078">
    <property type="protein sequence ID" value="CAB4185156.1"/>
    <property type="molecule type" value="Genomic_DNA"/>
</dbReference>
<gene>
    <name evidence="1" type="ORF">UFOVP1130_6</name>
</gene>
<name>A0A6J5QRL5_9CAUD</name>
<accession>A0A6J5QRL5</accession>
<proteinExistence type="predicted"/>
<protein>
    <submittedName>
        <fullName evidence="1">Uncharacterized protein</fullName>
    </submittedName>
</protein>
<organism evidence="1">
    <name type="scientific">uncultured Caudovirales phage</name>
    <dbReference type="NCBI Taxonomy" id="2100421"/>
    <lineage>
        <taxon>Viruses</taxon>
        <taxon>Duplodnaviria</taxon>
        <taxon>Heunggongvirae</taxon>
        <taxon>Uroviricota</taxon>
        <taxon>Caudoviricetes</taxon>
        <taxon>Peduoviridae</taxon>
        <taxon>Maltschvirus</taxon>
        <taxon>Maltschvirus maltsch</taxon>
    </lineage>
</organism>
<evidence type="ECO:0000313" key="1">
    <source>
        <dbReference type="EMBL" id="CAB4185156.1"/>
    </source>
</evidence>
<reference evidence="1" key="1">
    <citation type="submission" date="2020-05" db="EMBL/GenBank/DDBJ databases">
        <authorList>
            <person name="Chiriac C."/>
            <person name="Salcher M."/>
            <person name="Ghai R."/>
            <person name="Kavagutti S V."/>
        </authorList>
    </citation>
    <scope>NUCLEOTIDE SEQUENCE</scope>
</reference>